<evidence type="ECO:0000313" key="3">
    <source>
        <dbReference type="EMBL" id="UGX92880.1"/>
    </source>
</evidence>
<dbReference type="InterPro" id="IPR027417">
    <property type="entry name" value="P-loop_NTPase"/>
</dbReference>
<feature type="domain" description="KAP NTPase" evidence="1">
    <location>
        <begin position="8"/>
        <end position="86"/>
    </location>
</feature>
<evidence type="ECO:0000259" key="1">
    <source>
        <dbReference type="Pfam" id="PF07693"/>
    </source>
</evidence>
<dbReference type="EMBL" id="CP088280">
    <property type="protein sequence ID" value="UGX92880.1"/>
    <property type="molecule type" value="Genomic_DNA"/>
</dbReference>
<proteinExistence type="predicted"/>
<dbReference type="InterPro" id="IPR011646">
    <property type="entry name" value="KAP_P-loop"/>
</dbReference>
<sequence length="596" mass="67993">MVATGNNHVWDYLTYYLSLAHAPRFAVLVSGPWGVGKTHLLKAFLNKKFGEDNEAYVYVSLYGLSNIDEIDDALFQAVFPALTGTAAKVVGRVAKAGLKFLKVEPGDWNIKDFLNKFNAKIYVFDDLERCEAPINKVLGYINQFVEHGGAKVVILANEQEIGEDEDYQRRREKLIGKTLQVQSEFEAAFAHFTSNVDHENVRSFIQAKRADIATIYDLSKLNNLRILQQTMWDFERFYAALSPEYQANDNATVTLLRLLFVLSFEFKAGRISEGDILSRGTLTLMLANMNKETSKPPMMLAVERYPSVEVNDEVLSNKLLVDFLVRGIIDAEVINGELKASRFFITVADEASWRTVWHWYERTDAEFEAAVTKMERQFAAGDFTSDGEILHVLGLRLFLADQHLLPFSRDELVEQGKKYIDDLYAAKKLPVSPPSELRETRFDGWGGLGIHEHTSPEYKELFSYLVDALRRTAEDTYPVYASDLLTCMKTDVQKFLRQLCWTQEGGNEFVNAPVLAKLDVNEFVAAFLALHPNDQHFVMITLKGRYESGQLEGDLKDEKPWITSVRDTFEAKMPGLSVISRYRLQRNIEWYLKVVK</sequence>
<dbReference type="Gene3D" id="3.40.50.300">
    <property type="entry name" value="P-loop containing nucleotide triphosphate hydrolases"/>
    <property type="match status" value="1"/>
</dbReference>
<reference evidence="3 4" key="3">
    <citation type="journal article" date="2022" name="Int. J. Syst. Evol. Microbiol.">
        <title>Strains of Bradyrhizobium barranii sp. nov. associated with legumes native to Canada are symbionts of soybeans and belong to different subspecies (subsp. barranii subsp. nov. and subsp. apii subsp. nov.) and symbiovars (sv. glycinearum and sv. septentrionale).</title>
        <authorList>
            <person name="Bromfield E.S.P."/>
            <person name="Cloutier S."/>
            <person name="Wasai-Hara S."/>
            <person name="Minamisawa K."/>
        </authorList>
    </citation>
    <scope>NUCLEOTIDE SEQUENCE [LARGE SCALE GENOMIC DNA]</scope>
    <source>
        <strain evidence="3 4">323S2</strain>
    </source>
</reference>
<dbReference type="RefSeq" id="WP_166348638.1">
    <property type="nucleotide sequence ID" value="NZ_CP088280.1"/>
</dbReference>
<organism evidence="2">
    <name type="scientific">Bradyrhizobium barranii subsp. barranii</name>
    <dbReference type="NCBI Taxonomy" id="2823807"/>
    <lineage>
        <taxon>Bacteria</taxon>
        <taxon>Pseudomonadati</taxon>
        <taxon>Pseudomonadota</taxon>
        <taxon>Alphaproteobacteria</taxon>
        <taxon>Hyphomicrobiales</taxon>
        <taxon>Nitrobacteraceae</taxon>
        <taxon>Bradyrhizobium</taxon>
        <taxon>Bradyrhizobium barranii</taxon>
    </lineage>
</organism>
<evidence type="ECO:0000313" key="2">
    <source>
        <dbReference type="EMBL" id="NYY91117.1"/>
    </source>
</evidence>
<dbReference type="EMBL" id="JACBFH010000001">
    <property type="protein sequence ID" value="NYY91117.1"/>
    <property type="molecule type" value="Genomic_DNA"/>
</dbReference>
<evidence type="ECO:0000313" key="4">
    <source>
        <dbReference type="Proteomes" id="UP000564836"/>
    </source>
</evidence>
<gene>
    <name evidence="3" type="ORF">G6321_00045840</name>
    <name evidence="2" type="ORF">G6321_22540</name>
</gene>
<feature type="domain" description="KAP NTPase" evidence="1">
    <location>
        <begin position="102"/>
        <end position="239"/>
    </location>
</feature>
<dbReference type="Proteomes" id="UP000564836">
    <property type="component" value="Chromosome"/>
</dbReference>
<name>A0A7Z0QE32_9BRAD</name>
<reference evidence="3 4" key="1">
    <citation type="journal article" date="2017" name="Syst. Appl. Microbiol.">
        <title>Soybeans inoculated with root zone soils of Canadian native legumes harbour diverse and novel Bradyrhizobium spp. that possess agricultural potential.</title>
        <authorList>
            <person name="Bromfield E.S.P."/>
            <person name="Cloutier S."/>
            <person name="Tambong J.T."/>
            <person name="Tran Thi T.V."/>
        </authorList>
    </citation>
    <scope>NUCLEOTIDE SEQUENCE [LARGE SCALE GENOMIC DNA]</scope>
    <source>
        <strain evidence="3 4">323S2</strain>
    </source>
</reference>
<protein>
    <submittedName>
        <fullName evidence="3">KAP family NTPase</fullName>
    </submittedName>
</protein>
<accession>A0A7Z0QE32</accession>
<dbReference type="SUPFAM" id="SSF52540">
    <property type="entry name" value="P-loop containing nucleoside triphosphate hydrolases"/>
    <property type="match status" value="1"/>
</dbReference>
<dbReference type="AlphaFoldDB" id="A0A7Z0QE32"/>
<reference evidence="2" key="2">
    <citation type="submission" date="2020-06" db="EMBL/GenBank/DDBJ databases">
        <title>Whole Genome Sequence of Bradyrhizobium sp. Strain 323S2.</title>
        <authorList>
            <person name="Bromfield E.S.P."/>
        </authorList>
    </citation>
    <scope>NUCLEOTIDE SEQUENCE [LARGE SCALE GENOMIC DNA]</scope>
    <source>
        <strain evidence="2">323S2</strain>
    </source>
</reference>
<dbReference type="Pfam" id="PF07693">
    <property type="entry name" value="KAP_NTPase"/>
    <property type="match status" value="2"/>
</dbReference>